<dbReference type="AlphaFoldDB" id="A0A1C4FCT1"/>
<evidence type="ECO:0008006" key="3">
    <source>
        <dbReference type="Google" id="ProtNLM"/>
    </source>
</evidence>
<dbReference type="Proteomes" id="UP000196052">
    <property type="component" value="Unassembled WGS sequence"/>
</dbReference>
<gene>
    <name evidence="1" type="ORF">BC05F1_04287</name>
</gene>
<proteinExistence type="predicted"/>
<evidence type="ECO:0000313" key="1">
    <source>
        <dbReference type="EMBL" id="SCC53798.1"/>
    </source>
</evidence>
<name>A0A1C4FCT1_9BACI</name>
<dbReference type="Gene3D" id="3.40.960.10">
    <property type="entry name" value="VSR Endonuclease"/>
    <property type="match status" value="1"/>
</dbReference>
<dbReference type="EMBL" id="FMBE01000014">
    <property type="protein sequence ID" value="SCC53798.1"/>
    <property type="molecule type" value="Genomic_DNA"/>
</dbReference>
<evidence type="ECO:0000313" key="2">
    <source>
        <dbReference type="Proteomes" id="UP000196052"/>
    </source>
</evidence>
<reference evidence="2" key="1">
    <citation type="submission" date="2016-08" db="EMBL/GenBank/DDBJ databases">
        <authorList>
            <person name="Loux V."/>
            <person name="Rue O."/>
        </authorList>
    </citation>
    <scope>NUCLEOTIDE SEQUENCE [LARGE SCALE GENOMIC DNA]</scope>
    <source>
        <strain evidence="2">INRA Bc05-F1</strain>
    </source>
</reference>
<protein>
    <recommendedName>
        <fullName evidence="3">DUF559 domain-containing protein</fullName>
    </recommendedName>
</protein>
<organism evidence="1 2">
    <name type="scientific">Bacillus wiedmannii</name>
    <dbReference type="NCBI Taxonomy" id="1890302"/>
    <lineage>
        <taxon>Bacteria</taxon>
        <taxon>Bacillati</taxon>
        <taxon>Bacillota</taxon>
        <taxon>Bacilli</taxon>
        <taxon>Bacillales</taxon>
        <taxon>Bacillaceae</taxon>
        <taxon>Bacillus</taxon>
        <taxon>Bacillus cereus group</taxon>
    </lineage>
</organism>
<accession>A0A1C4FCT1</accession>
<sequence>MKEYSPYQLNRWWSILYVFQNSWKEHMTWKRFFQMRLEMYMKSRYHPYYHYDLETPDEVEMYNSLCHFFEPEQVQVQHLQFVFPFEYPYKIDFAIKPSTVTGTTYTLGIECDNKMGHSSTSEKEKDQFRTDLLKDLSVVIDIKRFNGKDIKADPYRCAKEALDAYRNIENLITDQLNEQLSEYHKWMTEAGTS</sequence>